<keyword evidence="3" id="KW-0378">Hydrolase</keyword>
<feature type="transmembrane region" description="Helical" evidence="1">
    <location>
        <begin position="435"/>
        <end position="457"/>
    </location>
</feature>
<dbReference type="InterPro" id="IPR050261">
    <property type="entry name" value="FrsA_esterase"/>
</dbReference>
<feature type="domain" description="Serine aminopeptidase S33" evidence="2">
    <location>
        <begin position="68"/>
        <end position="176"/>
    </location>
</feature>
<accession>A0ABX9UEB0</accession>
<dbReference type="InterPro" id="IPR022742">
    <property type="entry name" value="Hydrolase_4"/>
</dbReference>
<feature type="transmembrane region" description="Helical" evidence="1">
    <location>
        <begin position="634"/>
        <end position="653"/>
    </location>
</feature>
<keyword evidence="1" id="KW-1133">Transmembrane helix</keyword>
<feature type="transmembrane region" description="Helical" evidence="1">
    <location>
        <begin position="477"/>
        <end position="498"/>
    </location>
</feature>
<evidence type="ECO:0000313" key="4">
    <source>
        <dbReference type="Proteomes" id="UP000279669"/>
    </source>
</evidence>
<protein>
    <submittedName>
        <fullName evidence="3">Serine aminopeptidase S33 family</fullName>
    </submittedName>
</protein>
<dbReference type="PANTHER" id="PTHR22946:SF8">
    <property type="entry name" value="ACETYL XYLAN ESTERASE DOMAIN-CONTAINING PROTEIN"/>
    <property type="match status" value="1"/>
</dbReference>
<proteinExistence type="predicted"/>
<feature type="transmembrane region" description="Helical" evidence="1">
    <location>
        <begin position="377"/>
        <end position="398"/>
    </location>
</feature>
<organism evidence="3 4">
    <name type="scientific">Petrotoga olearia</name>
    <dbReference type="NCBI Taxonomy" id="156203"/>
    <lineage>
        <taxon>Bacteria</taxon>
        <taxon>Thermotogati</taxon>
        <taxon>Thermotogota</taxon>
        <taxon>Thermotogae</taxon>
        <taxon>Petrotogales</taxon>
        <taxon>Petrotogaceae</taxon>
        <taxon>Petrotoga</taxon>
    </lineage>
</organism>
<sequence length="687" mass="76327">MMKDIVAKKKRYQKLLMLSLVLILLGSVLAHLFNTSFYSTKVSRISFDTEKGELSGLLYIPKGANSQDPRPTIITTHGYLNSSEMQDAVAIELSRRGYVVLALDMYDHGHSINNTEFSSSSAFFSFWPTSIYDAVQYMYEQDYVLKDEAGNGIIAVGGHSMGGFSSTMAMVQDEQDYATTGIRKIHAGLTMGSDYSWSSYLGVTGDVAFQAYGPRIVGKVAAHYDEFFFDQEAFASGESVVYKDYTNTEEGRKFLGNPAEPQSETWYNLENGGKRIIYTPREIHPRNHFSITTTGHAIDFYNVAFEEYTSTNQNSANLPSGNQIWFLKELFSFVAMIGFFLLLVPLVLLISDLPFFSKLKTEINPEIKGPGTKKDKIIYWIIFSISALFPALFFPTLMDKAGTGMTVLKVFSVLVIALSVVKVIMGFVKKDKEGFKAIITGPALLSAVSIILLLILINSSNVLKLNSYFNEPTTNQILYWAMVVTSVVAIIGLFTHYLNKNSQSISLKQYGFVVNWKSILASLVAALVAVLIAYLILFIIDTVFKVDFRIWTWAVKTFGSTHLVAALKYAPIFFLYFFVTGITVNANTGHMKGWKGYVAASVLNVGGLVLYLILQYGKLFITGTALFPSQSLSSILLFALIPTLLVATIYSKVLFKRTGNIYTGVFLNTFLVTMITVANTTLYSGLI</sequence>
<evidence type="ECO:0000259" key="2">
    <source>
        <dbReference type="Pfam" id="PF12146"/>
    </source>
</evidence>
<feature type="transmembrane region" description="Helical" evidence="1">
    <location>
        <begin position="410"/>
        <end position="428"/>
    </location>
</feature>
<feature type="transmembrane region" description="Helical" evidence="1">
    <location>
        <begin position="665"/>
        <end position="686"/>
    </location>
</feature>
<dbReference type="SUPFAM" id="SSF53474">
    <property type="entry name" value="alpha/beta-Hydrolases"/>
    <property type="match status" value="1"/>
</dbReference>
<evidence type="ECO:0000313" key="3">
    <source>
        <dbReference type="EMBL" id="RMA75462.1"/>
    </source>
</evidence>
<feature type="transmembrane region" description="Helical" evidence="1">
    <location>
        <begin position="330"/>
        <end position="356"/>
    </location>
</feature>
<dbReference type="EMBL" id="REFG01000002">
    <property type="protein sequence ID" value="RMA75462.1"/>
    <property type="molecule type" value="Genomic_DNA"/>
</dbReference>
<dbReference type="Proteomes" id="UP000279669">
    <property type="component" value="Unassembled WGS sequence"/>
</dbReference>
<keyword evidence="4" id="KW-1185">Reference proteome</keyword>
<dbReference type="Pfam" id="PF12146">
    <property type="entry name" value="Hydrolase_4"/>
    <property type="match status" value="1"/>
</dbReference>
<dbReference type="GO" id="GO:0004177">
    <property type="term" value="F:aminopeptidase activity"/>
    <property type="evidence" value="ECO:0007669"/>
    <property type="project" value="UniProtKB-KW"/>
</dbReference>
<dbReference type="PANTHER" id="PTHR22946">
    <property type="entry name" value="DIENELACTONE HYDROLASE DOMAIN-CONTAINING PROTEIN-RELATED"/>
    <property type="match status" value="1"/>
</dbReference>
<reference evidence="3 4" key="1">
    <citation type="submission" date="2018-10" db="EMBL/GenBank/DDBJ databases">
        <title>Genomic Encyclopedia of Type Strains, Phase IV (KMG-IV): sequencing the most valuable type-strain genomes for metagenomic binning, comparative biology and taxonomic classification.</title>
        <authorList>
            <person name="Goeker M."/>
        </authorList>
    </citation>
    <scope>NUCLEOTIDE SEQUENCE [LARGE SCALE GENOMIC DNA]</scope>
    <source>
        <strain evidence="3 4">DSM 13574</strain>
    </source>
</reference>
<keyword evidence="3" id="KW-0031">Aminopeptidase</keyword>
<gene>
    <name evidence="3" type="ORF">C8D75_0462</name>
</gene>
<dbReference type="InterPro" id="IPR029058">
    <property type="entry name" value="AB_hydrolase_fold"/>
</dbReference>
<dbReference type="RefSeq" id="WP_211286701.1">
    <property type="nucleotide sequence ID" value="NZ_REFG01000002.1"/>
</dbReference>
<evidence type="ECO:0000256" key="1">
    <source>
        <dbReference type="SAM" id="Phobius"/>
    </source>
</evidence>
<feature type="transmembrane region" description="Helical" evidence="1">
    <location>
        <begin position="596"/>
        <end position="614"/>
    </location>
</feature>
<comment type="caution">
    <text evidence="3">The sequence shown here is derived from an EMBL/GenBank/DDBJ whole genome shotgun (WGS) entry which is preliminary data.</text>
</comment>
<name>A0ABX9UEB0_9BACT</name>
<keyword evidence="3" id="KW-0645">Protease</keyword>
<keyword evidence="1" id="KW-0472">Membrane</keyword>
<feature type="transmembrane region" description="Helical" evidence="1">
    <location>
        <begin position="560"/>
        <end position="584"/>
    </location>
</feature>
<keyword evidence="1" id="KW-0812">Transmembrane</keyword>
<feature type="transmembrane region" description="Helical" evidence="1">
    <location>
        <begin position="519"/>
        <end position="540"/>
    </location>
</feature>
<dbReference type="Gene3D" id="3.40.50.1820">
    <property type="entry name" value="alpha/beta hydrolase"/>
    <property type="match status" value="1"/>
</dbReference>